<dbReference type="Proteomes" id="UP000646548">
    <property type="component" value="Unassembled WGS sequence"/>
</dbReference>
<dbReference type="PANTHER" id="PTHR23121">
    <property type="entry name" value="SODIUM-DEPENDENT GLUCOSE TRANSPORTER 1"/>
    <property type="match status" value="1"/>
</dbReference>
<proteinExistence type="inferred from homology"/>
<sequence length="175" mass="19230">MGRKAAGCLDSVFWASITGGRLAFIYLSYRYSAPVLLTVSLVGVILVQFLMLFFYSSCVFLFICTCVLGLCISSVFPSMLAFTEDTLDYKGCATTVLVTSASAGEMILQLLVGSVIHSQGSYSFLLCCTIASCVGFCFFLLLLYIHHIHGRQHIDISKQMSIKEKPKMENSGKLE</sequence>
<evidence type="ECO:0000256" key="7">
    <source>
        <dbReference type="SAM" id="Phobius"/>
    </source>
</evidence>
<evidence type="ECO:0000313" key="8">
    <source>
        <dbReference type="EMBL" id="KAF6725400.1"/>
    </source>
</evidence>
<evidence type="ECO:0000256" key="4">
    <source>
        <dbReference type="ARBA" id="ARBA00022989"/>
    </source>
</evidence>
<evidence type="ECO:0000256" key="1">
    <source>
        <dbReference type="ARBA" id="ARBA00004141"/>
    </source>
</evidence>
<evidence type="ECO:0000256" key="5">
    <source>
        <dbReference type="ARBA" id="ARBA00023136"/>
    </source>
</evidence>
<accession>A0A834CEP5</accession>
<dbReference type="SUPFAM" id="SSF103473">
    <property type="entry name" value="MFS general substrate transporter"/>
    <property type="match status" value="1"/>
</dbReference>
<feature type="transmembrane region" description="Helical" evidence="7">
    <location>
        <begin position="36"/>
        <end position="54"/>
    </location>
</feature>
<evidence type="ECO:0000256" key="6">
    <source>
        <dbReference type="ARBA" id="ARBA00040840"/>
    </source>
</evidence>
<dbReference type="GO" id="GO:0022857">
    <property type="term" value="F:transmembrane transporter activity"/>
    <property type="evidence" value="ECO:0007669"/>
    <property type="project" value="InterPro"/>
</dbReference>
<dbReference type="GO" id="GO:0016020">
    <property type="term" value="C:membrane"/>
    <property type="evidence" value="ECO:0007669"/>
    <property type="project" value="UniProtKB-SubCell"/>
</dbReference>
<comment type="similarity">
    <text evidence="2">Belongs to the major facilitator superfamily.</text>
</comment>
<evidence type="ECO:0000256" key="2">
    <source>
        <dbReference type="ARBA" id="ARBA00008335"/>
    </source>
</evidence>
<dbReference type="InterPro" id="IPR036259">
    <property type="entry name" value="MFS_trans_sf"/>
</dbReference>
<dbReference type="PANTHER" id="PTHR23121:SF10">
    <property type="entry name" value="MAJOR FACILITATOR SUPERFAMILY DOMAIN-CONTAINING PROTEIN 4A"/>
    <property type="match status" value="1"/>
</dbReference>
<name>A0A834CEP5_ORYME</name>
<keyword evidence="5 7" id="KW-0472">Membrane</keyword>
<feature type="transmembrane region" description="Helical" evidence="7">
    <location>
        <begin position="12"/>
        <end position="29"/>
    </location>
</feature>
<comment type="caution">
    <text evidence="8">The sequence shown here is derived from an EMBL/GenBank/DDBJ whole genome shotgun (WGS) entry which is preliminary data.</text>
</comment>
<gene>
    <name evidence="8" type="ORF">FQA47_011387</name>
</gene>
<dbReference type="Pfam" id="PF07690">
    <property type="entry name" value="MFS_1"/>
    <property type="match status" value="1"/>
</dbReference>
<evidence type="ECO:0000256" key="3">
    <source>
        <dbReference type="ARBA" id="ARBA00022692"/>
    </source>
</evidence>
<comment type="subcellular location">
    <subcellularLocation>
        <location evidence="1">Membrane</location>
        <topology evidence="1">Multi-pass membrane protein</topology>
    </subcellularLocation>
</comment>
<dbReference type="InterPro" id="IPR011701">
    <property type="entry name" value="MFS"/>
</dbReference>
<feature type="transmembrane region" description="Helical" evidence="7">
    <location>
        <begin position="60"/>
        <end position="82"/>
    </location>
</feature>
<organism evidence="8 9">
    <name type="scientific">Oryzias melastigma</name>
    <name type="common">Marine medaka</name>
    <dbReference type="NCBI Taxonomy" id="30732"/>
    <lineage>
        <taxon>Eukaryota</taxon>
        <taxon>Metazoa</taxon>
        <taxon>Chordata</taxon>
        <taxon>Craniata</taxon>
        <taxon>Vertebrata</taxon>
        <taxon>Euteleostomi</taxon>
        <taxon>Actinopterygii</taxon>
        <taxon>Neopterygii</taxon>
        <taxon>Teleostei</taxon>
        <taxon>Neoteleostei</taxon>
        <taxon>Acanthomorphata</taxon>
        <taxon>Ovalentaria</taxon>
        <taxon>Atherinomorphae</taxon>
        <taxon>Beloniformes</taxon>
        <taxon>Adrianichthyidae</taxon>
        <taxon>Oryziinae</taxon>
        <taxon>Oryzias</taxon>
    </lineage>
</organism>
<dbReference type="AlphaFoldDB" id="A0A834CEP5"/>
<keyword evidence="4 7" id="KW-1133">Transmembrane helix</keyword>
<protein>
    <recommendedName>
        <fullName evidence="6">Major facilitator superfamily domain-containing protein 4A</fullName>
    </recommendedName>
</protein>
<evidence type="ECO:0000313" key="9">
    <source>
        <dbReference type="Proteomes" id="UP000646548"/>
    </source>
</evidence>
<dbReference type="EMBL" id="WKFB01000361">
    <property type="protein sequence ID" value="KAF6725400.1"/>
    <property type="molecule type" value="Genomic_DNA"/>
</dbReference>
<keyword evidence="3 7" id="KW-0812">Transmembrane</keyword>
<feature type="transmembrane region" description="Helical" evidence="7">
    <location>
        <begin position="122"/>
        <end position="145"/>
    </location>
</feature>
<dbReference type="Gene3D" id="1.20.1250.20">
    <property type="entry name" value="MFS general substrate transporter like domains"/>
    <property type="match status" value="1"/>
</dbReference>
<reference evidence="8" key="1">
    <citation type="journal article" name="BMC Genomics">
        <title>Long-read sequencing and de novo genome assembly of marine medaka (Oryzias melastigma).</title>
        <authorList>
            <person name="Liang P."/>
            <person name="Saqib H.S.A."/>
            <person name="Ni X."/>
            <person name="Shen Y."/>
        </authorList>
    </citation>
    <scope>NUCLEOTIDE SEQUENCE</scope>
    <source>
        <strain evidence="8">Bigg-433</strain>
    </source>
</reference>